<evidence type="ECO:0000313" key="2">
    <source>
        <dbReference type="Proteomes" id="UP000283387"/>
    </source>
</evidence>
<organism evidence="1 2">
    <name type="scientific">Mangrovibacterium diazotrophicum</name>
    <dbReference type="NCBI Taxonomy" id="1261403"/>
    <lineage>
        <taxon>Bacteria</taxon>
        <taxon>Pseudomonadati</taxon>
        <taxon>Bacteroidota</taxon>
        <taxon>Bacteroidia</taxon>
        <taxon>Marinilabiliales</taxon>
        <taxon>Prolixibacteraceae</taxon>
        <taxon>Mangrovibacterium</taxon>
    </lineage>
</organism>
<dbReference type="AlphaFoldDB" id="A0A419VVF1"/>
<name>A0A419VVF1_9BACT</name>
<evidence type="ECO:0000313" key="1">
    <source>
        <dbReference type="EMBL" id="RKD86036.1"/>
    </source>
</evidence>
<sequence>MFPESNFGMVFASIRQKTETIFNKQQRLSQCHGDSSETESRFKDKKSNFIFSYSPINRLHIAGFLF</sequence>
<dbReference type="EMBL" id="RAPN01000005">
    <property type="protein sequence ID" value="RKD86036.1"/>
    <property type="molecule type" value="Genomic_DNA"/>
</dbReference>
<proteinExistence type="predicted"/>
<keyword evidence="2" id="KW-1185">Reference proteome</keyword>
<comment type="caution">
    <text evidence="1">The sequence shown here is derived from an EMBL/GenBank/DDBJ whole genome shotgun (WGS) entry which is preliminary data.</text>
</comment>
<accession>A0A419VVF1</accession>
<protein>
    <submittedName>
        <fullName evidence="1">Uncharacterized protein</fullName>
    </submittedName>
</protein>
<dbReference type="Proteomes" id="UP000283387">
    <property type="component" value="Unassembled WGS sequence"/>
</dbReference>
<reference evidence="1 2" key="1">
    <citation type="submission" date="2018-09" db="EMBL/GenBank/DDBJ databases">
        <title>Genomic Encyclopedia of Archaeal and Bacterial Type Strains, Phase II (KMG-II): from individual species to whole genera.</title>
        <authorList>
            <person name="Goeker M."/>
        </authorList>
    </citation>
    <scope>NUCLEOTIDE SEQUENCE [LARGE SCALE GENOMIC DNA]</scope>
    <source>
        <strain evidence="1 2">DSM 27148</strain>
    </source>
</reference>
<gene>
    <name evidence="1" type="ORF">BC643_4352</name>
</gene>